<evidence type="ECO:0000313" key="2">
    <source>
        <dbReference type="EMBL" id="CAI5452879.1"/>
    </source>
</evidence>
<evidence type="ECO:0000256" key="1">
    <source>
        <dbReference type="SAM" id="SignalP"/>
    </source>
</evidence>
<organism evidence="2 3">
    <name type="scientific">Caenorhabditis angaria</name>
    <dbReference type="NCBI Taxonomy" id="860376"/>
    <lineage>
        <taxon>Eukaryota</taxon>
        <taxon>Metazoa</taxon>
        <taxon>Ecdysozoa</taxon>
        <taxon>Nematoda</taxon>
        <taxon>Chromadorea</taxon>
        <taxon>Rhabditida</taxon>
        <taxon>Rhabditina</taxon>
        <taxon>Rhabditomorpha</taxon>
        <taxon>Rhabditoidea</taxon>
        <taxon>Rhabditidae</taxon>
        <taxon>Peloderinae</taxon>
        <taxon>Caenorhabditis</taxon>
    </lineage>
</organism>
<feature type="signal peptide" evidence="1">
    <location>
        <begin position="1"/>
        <end position="18"/>
    </location>
</feature>
<dbReference type="EMBL" id="CANHGI010000005">
    <property type="protein sequence ID" value="CAI5452879.1"/>
    <property type="molecule type" value="Genomic_DNA"/>
</dbReference>
<keyword evidence="1" id="KW-0732">Signal</keyword>
<dbReference type="Proteomes" id="UP001152747">
    <property type="component" value="Unassembled WGS sequence"/>
</dbReference>
<evidence type="ECO:0000313" key="3">
    <source>
        <dbReference type="Proteomes" id="UP001152747"/>
    </source>
</evidence>
<feature type="chain" id="PRO_5040199225" description="Phlebovirus glycoprotein G2 fusion domain-containing protein" evidence="1">
    <location>
        <begin position="19"/>
        <end position="125"/>
    </location>
</feature>
<name>A0A9P1IZ89_9PELO</name>
<proteinExistence type="predicted"/>
<evidence type="ECO:0008006" key="4">
    <source>
        <dbReference type="Google" id="ProtNLM"/>
    </source>
</evidence>
<comment type="caution">
    <text evidence="2">The sequence shown here is derived from an EMBL/GenBank/DDBJ whole genome shotgun (WGS) entry which is preliminary data.</text>
</comment>
<gene>
    <name evidence="2" type="ORF">CAMP_LOCUS15516</name>
</gene>
<accession>A0A9P1IZ89</accession>
<sequence>MMIIFLAVFMTLLSLLEGIRSDDEIVFERIDHSRDDEVIFTRQTTPMTTVELLKMETTSAKTLSFTTQGPQLPKFETTLSNTLLRTTTVPNPTTRCTKSFCPNVKVGGSLISGAGNFRPGYVSFH</sequence>
<keyword evidence="3" id="KW-1185">Reference proteome</keyword>
<reference evidence="2" key="1">
    <citation type="submission" date="2022-11" db="EMBL/GenBank/DDBJ databases">
        <authorList>
            <person name="Kikuchi T."/>
        </authorList>
    </citation>
    <scope>NUCLEOTIDE SEQUENCE</scope>
    <source>
        <strain evidence="2">PS1010</strain>
    </source>
</reference>
<dbReference type="AlphaFoldDB" id="A0A9P1IZ89"/>
<protein>
    <recommendedName>
        <fullName evidence="4">Phlebovirus glycoprotein G2 fusion domain-containing protein</fullName>
    </recommendedName>
</protein>